<name>A0ABC8T6M7_9AQUA</name>
<sequence>MFISLSLVFSSVGKEIKVYADNYSEQHTDHKDSGTETMKFFLNCLSLLLGRLDVKQFDNAMAEYAPKISQALISQVAVLQFI</sequence>
<evidence type="ECO:0000313" key="2">
    <source>
        <dbReference type="Proteomes" id="UP001642360"/>
    </source>
</evidence>
<comment type="caution">
    <text evidence="1">The sequence shown here is derived from an EMBL/GenBank/DDBJ whole genome shotgun (WGS) entry which is preliminary data.</text>
</comment>
<organism evidence="1 2">
    <name type="scientific">Ilex paraguariensis</name>
    <name type="common">yerba mate</name>
    <dbReference type="NCBI Taxonomy" id="185542"/>
    <lineage>
        <taxon>Eukaryota</taxon>
        <taxon>Viridiplantae</taxon>
        <taxon>Streptophyta</taxon>
        <taxon>Embryophyta</taxon>
        <taxon>Tracheophyta</taxon>
        <taxon>Spermatophyta</taxon>
        <taxon>Magnoliopsida</taxon>
        <taxon>eudicotyledons</taxon>
        <taxon>Gunneridae</taxon>
        <taxon>Pentapetalae</taxon>
        <taxon>asterids</taxon>
        <taxon>campanulids</taxon>
        <taxon>Aquifoliales</taxon>
        <taxon>Aquifoliaceae</taxon>
        <taxon>Ilex</taxon>
    </lineage>
</organism>
<dbReference type="Proteomes" id="UP001642360">
    <property type="component" value="Unassembled WGS sequence"/>
</dbReference>
<evidence type="ECO:0000313" key="1">
    <source>
        <dbReference type="EMBL" id="CAK9165078.1"/>
    </source>
</evidence>
<dbReference type="PANTHER" id="PTHR37743">
    <property type="entry name" value="ARM REPEAT SUPERFAMILY PROTEIN"/>
    <property type="match status" value="1"/>
</dbReference>
<reference evidence="1 2" key="1">
    <citation type="submission" date="2024-02" db="EMBL/GenBank/DDBJ databases">
        <authorList>
            <person name="Vignale AGUSTIN F."/>
            <person name="Sosa J E."/>
            <person name="Modenutti C."/>
        </authorList>
    </citation>
    <scope>NUCLEOTIDE SEQUENCE [LARGE SCALE GENOMIC DNA]</scope>
</reference>
<dbReference type="AlphaFoldDB" id="A0ABC8T6M7"/>
<keyword evidence="2" id="KW-1185">Reference proteome</keyword>
<accession>A0ABC8T6M7</accession>
<gene>
    <name evidence="1" type="ORF">ILEXP_LOCUS34222</name>
</gene>
<dbReference type="EMBL" id="CAUOFW020004314">
    <property type="protein sequence ID" value="CAK9165078.1"/>
    <property type="molecule type" value="Genomic_DNA"/>
</dbReference>
<protein>
    <submittedName>
        <fullName evidence="1">Uncharacterized protein</fullName>
    </submittedName>
</protein>
<proteinExistence type="predicted"/>
<dbReference type="PANTHER" id="PTHR37743:SF1">
    <property type="entry name" value="ARM REPEAT SUPERFAMILY PROTEIN"/>
    <property type="match status" value="1"/>
</dbReference>